<dbReference type="CAZy" id="GH23">
    <property type="family name" value="Glycoside Hydrolase Family 23"/>
</dbReference>
<dbReference type="CDD" id="cd00254">
    <property type="entry name" value="LT-like"/>
    <property type="match status" value="1"/>
</dbReference>
<feature type="signal peptide" evidence="2">
    <location>
        <begin position="1"/>
        <end position="25"/>
    </location>
</feature>
<feature type="domain" description="Transglycosylase SLT" evidence="3">
    <location>
        <begin position="63"/>
        <end position="166"/>
    </location>
</feature>
<sequence>MKFKRSICAFCLFMVLGLLTGFAWASLRDPGLGEAAIHQHWKRFQKDPDRYAIETQYPYKAIFEKAAKQYDLPLNFLVAVCKGESDFDPKAGKHRSPDTGKECYGIGQIQWPGTANDMGIEKFDDLFIPEKNIFASARYLAWLKDRYDGSLYHTLCAYNYGPGAVKVGNVPDGAQWYAHYIWKNLNRLMDGEIRLPPSKLIIECTSYKLANALQENWLEIYHSSFPANKRSSIPEVKVVIRKSDWYTYQCLVVTKNKNPQNVFATFFDAIGITPIDS</sequence>
<protein>
    <submittedName>
        <fullName evidence="4">Lytic transglycosylase catalytic</fullName>
    </submittedName>
</protein>
<dbReference type="KEGG" id="dal:Dalk_2112"/>
<gene>
    <name evidence="4" type="ordered locus">Dalk_2112</name>
</gene>
<proteinExistence type="inferred from homology"/>
<dbReference type="Proteomes" id="UP000000739">
    <property type="component" value="Chromosome"/>
</dbReference>
<dbReference type="InterPro" id="IPR008258">
    <property type="entry name" value="Transglycosylase_SLT_dom_1"/>
</dbReference>
<dbReference type="EMBL" id="CP001322">
    <property type="protein sequence ID" value="ACL03806.1"/>
    <property type="molecule type" value="Genomic_DNA"/>
</dbReference>
<dbReference type="eggNOG" id="COG0741">
    <property type="taxonomic scope" value="Bacteria"/>
</dbReference>
<evidence type="ECO:0000313" key="4">
    <source>
        <dbReference type="EMBL" id="ACL03806.1"/>
    </source>
</evidence>
<keyword evidence="5" id="KW-1185">Reference proteome</keyword>
<keyword evidence="2" id="KW-0732">Signal</keyword>
<dbReference type="PANTHER" id="PTHR37423">
    <property type="entry name" value="SOLUBLE LYTIC MUREIN TRANSGLYCOSYLASE-RELATED"/>
    <property type="match status" value="1"/>
</dbReference>
<evidence type="ECO:0000256" key="2">
    <source>
        <dbReference type="SAM" id="SignalP"/>
    </source>
</evidence>
<feature type="chain" id="PRO_5002872303" evidence="2">
    <location>
        <begin position="26"/>
        <end position="277"/>
    </location>
</feature>
<comment type="similarity">
    <text evidence="1">Belongs to the transglycosylase Slt family.</text>
</comment>
<dbReference type="Gene3D" id="1.10.530.10">
    <property type="match status" value="1"/>
</dbReference>
<dbReference type="SUPFAM" id="SSF53955">
    <property type="entry name" value="Lysozyme-like"/>
    <property type="match status" value="1"/>
</dbReference>
<evidence type="ECO:0000313" key="5">
    <source>
        <dbReference type="Proteomes" id="UP000000739"/>
    </source>
</evidence>
<accession>B8FGC6</accession>
<dbReference type="InterPro" id="IPR023346">
    <property type="entry name" value="Lysozyme-like_dom_sf"/>
</dbReference>
<dbReference type="RefSeq" id="WP_015946883.1">
    <property type="nucleotide sequence ID" value="NC_011768.1"/>
</dbReference>
<evidence type="ECO:0000256" key="1">
    <source>
        <dbReference type="ARBA" id="ARBA00007734"/>
    </source>
</evidence>
<dbReference type="HOGENOM" id="CLU_1003717_0_0_7"/>
<dbReference type="PANTHER" id="PTHR37423:SF2">
    <property type="entry name" value="MEMBRANE-BOUND LYTIC MUREIN TRANSGLYCOSYLASE C"/>
    <property type="match status" value="1"/>
</dbReference>
<reference evidence="4 5" key="1">
    <citation type="journal article" date="2012" name="Environ. Microbiol.">
        <title>The genome sequence of Desulfatibacillum alkenivorans AK-01: a blueprint for anaerobic alkane oxidation.</title>
        <authorList>
            <person name="Callaghan A.V."/>
            <person name="Morris B.E."/>
            <person name="Pereira I.A."/>
            <person name="McInerney M.J."/>
            <person name="Austin R.N."/>
            <person name="Groves J.T."/>
            <person name="Kukor J.J."/>
            <person name="Suflita J.M."/>
            <person name="Young L.Y."/>
            <person name="Zylstra G.J."/>
            <person name="Wawrik B."/>
        </authorList>
    </citation>
    <scope>NUCLEOTIDE SEQUENCE [LARGE SCALE GENOMIC DNA]</scope>
    <source>
        <strain evidence="4 5">AK-01</strain>
    </source>
</reference>
<dbReference type="AlphaFoldDB" id="B8FGC6"/>
<dbReference type="Pfam" id="PF01464">
    <property type="entry name" value="SLT"/>
    <property type="match status" value="1"/>
</dbReference>
<organism evidence="4 5">
    <name type="scientific">Desulfatibacillum aliphaticivorans</name>
    <dbReference type="NCBI Taxonomy" id="218208"/>
    <lineage>
        <taxon>Bacteria</taxon>
        <taxon>Pseudomonadati</taxon>
        <taxon>Thermodesulfobacteriota</taxon>
        <taxon>Desulfobacteria</taxon>
        <taxon>Desulfobacterales</taxon>
        <taxon>Desulfatibacillaceae</taxon>
        <taxon>Desulfatibacillum</taxon>
    </lineage>
</organism>
<name>B8FGC6_DESAL</name>
<evidence type="ECO:0000259" key="3">
    <source>
        <dbReference type="Pfam" id="PF01464"/>
    </source>
</evidence>